<accession>A0A059T7Z2</accession>
<proteinExistence type="predicted"/>
<sequence length="387" mass="43743">MANIQKKKNRPVHVVIMPRDPNKGFEFFETNDYEIAYDIIAQPTSRFTAYVNADKWKRGDYVMVKYKDSDKILFTGIVDGFEIPDLDTEPKVLNCMPMEGVMKTVEIPATYIYTGQASSPVVGGWELHMSRLVTKFITNSVSKQATNLTSTNSTNTTFKYKPSQTGITPTNMLDYFVNGFKKYRAVWAPVTFNTTTRAIVMQMRVPTKNIKIKDNVRDFSDWSFTTTVGTINPNMVYVYNPVVPTATGNTQNSETIAQRSYWYMYTDGSIVQGDGGGADLNRIQLPTQSVMVVRQTQDATSEDKQLASDALSAGQYAHEFKFLLDLESEILNFDDLEIGMTADITFHGKLYKSVFTGYNLKSKSATVELTFGHNRNKLATRLREKLE</sequence>
<name>A0A059T7Z2_9CAUD</name>
<organism evidence="1">
    <name type="scientific">Listeria phage LP-083-1</name>
    <dbReference type="NCBI Taxonomy" id="1458854"/>
    <lineage>
        <taxon>Viruses</taxon>
        <taxon>Duplodnaviria</taxon>
        <taxon>Heunggongvirae</taxon>
        <taxon>Uroviricota</taxon>
        <taxon>Caudoviricetes</taxon>
    </lineage>
</organism>
<evidence type="ECO:0000313" key="1">
    <source>
        <dbReference type="EMBL" id="AHL18981.1"/>
    </source>
</evidence>
<gene>
    <name evidence="1" type="ORF">LP083-1_016</name>
</gene>
<reference evidence="1" key="1">
    <citation type="journal article" date="2014" name="Appl. Environ. Microbiol.">
        <title>Comparative genomic and morphological analysis of Listeria phages isolated from farm environments.</title>
        <authorList>
            <person name="Denes T."/>
            <person name="Vongkamjan K."/>
            <person name="Ackermann H.W."/>
            <person name="Moreno Switt A.I."/>
            <person name="Wiedmann M."/>
            <person name="den Bakker H.C."/>
        </authorList>
    </citation>
    <scope>NUCLEOTIDE SEQUENCE</scope>
</reference>
<protein>
    <submittedName>
        <fullName evidence="1">Uncharacterized protein</fullName>
    </submittedName>
</protein>
<dbReference type="EMBL" id="KJ094027">
    <property type="protein sequence ID" value="AHL18981.1"/>
    <property type="molecule type" value="Genomic_DNA"/>
</dbReference>